<dbReference type="AlphaFoldDB" id="A0A511W1V2"/>
<sequence length="130" mass="14218">MIKSQKGQGLVEFALTFTLLAILLFGIMDFGRVLYMNLALEHASREGARIASLGADNDYIIEKTIGAAVGVGISEDHIELTPEVERDSGEYATVTISYEVSFITPLTALMQNALMEDSLELTSETVMRVE</sequence>
<reference evidence="3 4" key="1">
    <citation type="submission" date="2019-07" db="EMBL/GenBank/DDBJ databases">
        <title>Whole genome shotgun sequence of Alkalibacillus haloalkaliphilus NBRC 103110.</title>
        <authorList>
            <person name="Hosoyama A."/>
            <person name="Uohara A."/>
            <person name="Ohji S."/>
            <person name="Ichikawa N."/>
        </authorList>
    </citation>
    <scope>NUCLEOTIDE SEQUENCE [LARGE SCALE GENOMIC DNA]</scope>
    <source>
        <strain evidence="3 4">NBRC 103110</strain>
    </source>
</reference>
<keyword evidence="1" id="KW-0812">Transmembrane</keyword>
<dbReference type="OrthoDB" id="1683505at2"/>
<feature type="domain" description="TadE-like" evidence="2">
    <location>
        <begin position="7"/>
        <end position="49"/>
    </location>
</feature>
<dbReference type="Proteomes" id="UP000321440">
    <property type="component" value="Unassembled WGS sequence"/>
</dbReference>
<dbReference type="InterPro" id="IPR012495">
    <property type="entry name" value="TadE-like_dom"/>
</dbReference>
<keyword evidence="1" id="KW-0472">Membrane</keyword>
<keyword evidence="4" id="KW-1185">Reference proteome</keyword>
<feature type="transmembrane region" description="Helical" evidence="1">
    <location>
        <begin position="13"/>
        <end position="35"/>
    </location>
</feature>
<evidence type="ECO:0000256" key="1">
    <source>
        <dbReference type="SAM" id="Phobius"/>
    </source>
</evidence>
<evidence type="ECO:0000313" key="4">
    <source>
        <dbReference type="Proteomes" id="UP000321440"/>
    </source>
</evidence>
<gene>
    <name evidence="3" type="ORF">AHA02nite_08560</name>
</gene>
<dbReference type="Pfam" id="PF07811">
    <property type="entry name" value="TadE"/>
    <property type="match status" value="1"/>
</dbReference>
<accession>A0A511W1V2</accession>
<dbReference type="EMBL" id="BJYA01000003">
    <property type="protein sequence ID" value="GEN45080.1"/>
    <property type="molecule type" value="Genomic_DNA"/>
</dbReference>
<name>A0A511W1V2_9BACI</name>
<evidence type="ECO:0000313" key="3">
    <source>
        <dbReference type="EMBL" id="GEN45080.1"/>
    </source>
</evidence>
<evidence type="ECO:0000259" key="2">
    <source>
        <dbReference type="Pfam" id="PF07811"/>
    </source>
</evidence>
<protein>
    <recommendedName>
        <fullName evidence="2">TadE-like domain-containing protein</fullName>
    </recommendedName>
</protein>
<proteinExistence type="predicted"/>
<keyword evidence="1" id="KW-1133">Transmembrane helix</keyword>
<dbReference type="RefSeq" id="WP_146814718.1">
    <property type="nucleotide sequence ID" value="NZ_BJYA01000003.1"/>
</dbReference>
<organism evidence="3 4">
    <name type="scientific">Alkalibacillus haloalkaliphilus</name>
    <dbReference type="NCBI Taxonomy" id="94136"/>
    <lineage>
        <taxon>Bacteria</taxon>
        <taxon>Bacillati</taxon>
        <taxon>Bacillota</taxon>
        <taxon>Bacilli</taxon>
        <taxon>Bacillales</taxon>
        <taxon>Bacillaceae</taxon>
        <taxon>Alkalibacillus</taxon>
    </lineage>
</organism>
<comment type="caution">
    <text evidence="3">The sequence shown here is derived from an EMBL/GenBank/DDBJ whole genome shotgun (WGS) entry which is preliminary data.</text>
</comment>